<dbReference type="Proteomes" id="UP000838756">
    <property type="component" value="Unassembled WGS sequence"/>
</dbReference>
<proteinExistence type="predicted"/>
<name>A0A8S4RTK2_9NEOP</name>
<feature type="region of interest" description="Disordered" evidence="1">
    <location>
        <begin position="1"/>
        <end position="48"/>
    </location>
</feature>
<organism evidence="2 3">
    <name type="scientific">Pararge aegeria aegeria</name>
    <dbReference type="NCBI Taxonomy" id="348720"/>
    <lineage>
        <taxon>Eukaryota</taxon>
        <taxon>Metazoa</taxon>
        <taxon>Ecdysozoa</taxon>
        <taxon>Arthropoda</taxon>
        <taxon>Hexapoda</taxon>
        <taxon>Insecta</taxon>
        <taxon>Pterygota</taxon>
        <taxon>Neoptera</taxon>
        <taxon>Endopterygota</taxon>
        <taxon>Lepidoptera</taxon>
        <taxon>Glossata</taxon>
        <taxon>Ditrysia</taxon>
        <taxon>Papilionoidea</taxon>
        <taxon>Nymphalidae</taxon>
        <taxon>Satyrinae</taxon>
        <taxon>Satyrini</taxon>
        <taxon>Parargina</taxon>
        <taxon>Pararge</taxon>
    </lineage>
</organism>
<evidence type="ECO:0000313" key="2">
    <source>
        <dbReference type="EMBL" id="CAH2241061.1"/>
    </source>
</evidence>
<comment type="caution">
    <text evidence="2">The sequence shown here is derived from an EMBL/GenBank/DDBJ whole genome shotgun (WGS) entry which is preliminary data.</text>
</comment>
<sequence>MRHPRHSSNYYLEENGDGSVADQLGTTPPRTRIRDKERRSCGNRTNGLGLRKQGRCKLRQSAVALWEKIPKLSFPRAQNAAHAMHA</sequence>
<evidence type="ECO:0000256" key="1">
    <source>
        <dbReference type="SAM" id="MobiDB-lite"/>
    </source>
</evidence>
<protein>
    <submittedName>
        <fullName evidence="2">Jg4590 protein</fullName>
    </submittedName>
</protein>
<dbReference type="EMBL" id="CAKXAJ010025569">
    <property type="protein sequence ID" value="CAH2241061.1"/>
    <property type="molecule type" value="Genomic_DNA"/>
</dbReference>
<dbReference type="AlphaFoldDB" id="A0A8S4RTK2"/>
<dbReference type="OrthoDB" id="1043025at2759"/>
<gene>
    <name evidence="2" type="primary">jg4590</name>
    <name evidence="2" type="ORF">PAEG_LOCUS17526</name>
</gene>
<accession>A0A8S4RTK2</accession>
<evidence type="ECO:0000313" key="3">
    <source>
        <dbReference type="Proteomes" id="UP000838756"/>
    </source>
</evidence>
<reference evidence="2" key="1">
    <citation type="submission" date="2022-03" db="EMBL/GenBank/DDBJ databases">
        <authorList>
            <person name="Lindestad O."/>
        </authorList>
    </citation>
    <scope>NUCLEOTIDE SEQUENCE</scope>
</reference>
<keyword evidence="3" id="KW-1185">Reference proteome</keyword>